<dbReference type="EMBL" id="HBFK01032605">
    <property type="protein sequence ID" value="CAD8753312.1"/>
    <property type="molecule type" value="Transcribed_RNA"/>
</dbReference>
<feature type="region of interest" description="Disordered" evidence="1">
    <location>
        <begin position="117"/>
        <end position="139"/>
    </location>
</feature>
<sequence>MGGKHHMLTLAQKLAMLPEAGLPQKFMTIAGHPKWHSPKFSKRRLADLKKEALAAGHEWPMAQFEKPERPAGKSFHETRIFFSKGHKDERLKPQREANIAKNMAEMPAKIAAWREAKKASKTKETSELQKIVSSEKAQY</sequence>
<name>A0A6U2CZB8_HEMAN</name>
<reference evidence="3" key="1">
    <citation type="submission" date="2021-01" db="EMBL/GenBank/DDBJ databases">
        <authorList>
            <person name="Corre E."/>
            <person name="Pelletier E."/>
            <person name="Niang G."/>
            <person name="Scheremetjew M."/>
            <person name="Finn R."/>
            <person name="Kale V."/>
            <person name="Holt S."/>
            <person name="Cochrane G."/>
            <person name="Meng A."/>
            <person name="Brown T."/>
            <person name="Cohen L."/>
        </authorList>
    </citation>
    <scope>NUCLEOTIDE SEQUENCE</scope>
    <source>
        <strain evidence="3">CCMP441</strain>
    </source>
</reference>
<evidence type="ECO:0000313" key="3">
    <source>
        <dbReference type="EMBL" id="CAD8753312.1"/>
    </source>
</evidence>
<dbReference type="AlphaFoldDB" id="A0A6U2CZB8"/>
<dbReference type="Pfam" id="PF18126">
    <property type="entry name" value="Mitoc_mL59"/>
    <property type="match status" value="1"/>
</dbReference>
<evidence type="ECO:0000256" key="1">
    <source>
        <dbReference type="SAM" id="MobiDB-lite"/>
    </source>
</evidence>
<feature type="domain" description="Large ribosomal subunit protein mL59" evidence="2">
    <location>
        <begin position="33"/>
        <end position="115"/>
    </location>
</feature>
<dbReference type="InterPro" id="IPR040922">
    <property type="entry name" value="Ribosomal_mL59_dom"/>
</dbReference>
<feature type="compositionally biased region" description="Basic and acidic residues" evidence="1">
    <location>
        <begin position="117"/>
        <end position="127"/>
    </location>
</feature>
<protein>
    <recommendedName>
        <fullName evidence="2">Large ribosomal subunit protein mL59 domain-containing protein</fullName>
    </recommendedName>
</protein>
<accession>A0A6U2CZB8</accession>
<proteinExistence type="predicted"/>
<organism evidence="3">
    <name type="scientific">Hemiselmis andersenii</name>
    <name type="common">Cryptophyte alga</name>
    <dbReference type="NCBI Taxonomy" id="464988"/>
    <lineage>
        <taxon>Eukaryota</taxon>
        <taxon>Cryptophyceae</taxon>
        <taxon>Cryptomonadales</taxon>
        <taxon>Hemiselmidaceae</taxon>
        <taxon>Hemiselmis</taxon>
    </lineage>
</organism>
<evidence type="ECO:0000259" key="2">
    <source>
        <dbReference type="Pfam" id="PF18126"/>
    </source>
</evidence>
<gene>
    <name evidence="3" type="ORF">HAND1043_LOCUS19818</name>
</gene>